<evidence type="ECO:0000313" key="2">
    <source>
        <dbReference type="Proteomes" id="UP000826195"/>
    </source>
</evidence>
<dbReference type="EMBL" id="JAHXZJ010001864">
    <property type="protein sequence ID" value="KAH0550074.1"/>
    <property type="molecule type" value="Genomic_DNA"/>
</dbReference>
<reference evidence="1 2" key="1">
    <citation type="journal article" date="2021" name="J. Hered.">
        <title>A chromosome-level genome assembly of the parasitoid wasp, Cotesia glomerata (Hymenoptera: Braconidae).</title>
        <authorList>
            <person name="Pinto B.J."/>
            <person name="Weis J.J."/>
            <person name="Gamble T."/>
            <person name="Ode P.J."/>
            <person name="Paul R."/>
            <person name="Zaspel J.M."/>
        </authorList>
    </citation>
    <scope>NUCLEOTIDE SEQUENCE [LARGE SCALE GENOMIC DNA]</scope>
    <source>
        <strain evidence="1">CgM1</strain>
    </source>
</reference>
<keyword evidence="2" id="KW-1185">Reference proteome</keyword>
<sequence length="154" mass="17251">MSPHKSFSHRLFTGIALRWGSDLVSYNFNASMGYCVYVCPNTIWIRNEICGLSICDRIQPHTIRPVLQCMSIPMVNKRRPMKIVGPHAILHYSRANTPSWKTSAPHLLMRPVAGSARSKPARGLFQRIKDKPKYLSPQARPPASAATSNLALLL</sequence>
<evidence type="ECO:0000313" key="1">
    <source>
        <dbReference type="EMBL" id="KAH0550074.1"/>
    </source>
</evidence>
<gene>
    <name evidence="1" type="ORF">KQX54_017276</name>
</gene>
<dbReference type="AlphaFoldDB" id="A0AAV7II35"/>
<protein>
    <submittedName>
        <fullName evidence="1">Uncharacterized protein</fullName>
    </submittedName>
</protein>
<name>A0AAV7II35_COTGL</name>
<dbReference type="Proteomes" id="UP000826195">
    <property type="component" value="Unassembled WGS sequence"/>
</dbReference>
<accession>A0AAV7II35</accession>
<comment type="caution">
    <text evidence="1">The sequence shown here is derived from an EMBL/GenBank/DDBJ whole genome shotgun (WGS) entry which is preliminary data.</text>
</comment>
<organism evidence="1 2">
    <name type="scientific">Cotesia glomerata</name>
    <name type="common">Lepidopteran parasitic wasp</name>
    <name type="synonym">Apanteles glomeratus</name>
    <dbReference type="NCBI Taxonomy" id="32391"/>
    <lineage>
        <taxon>Eukaryota</taxon>
        <taxon>Metazoa</taxon>
        <taxon>Ecdysozoa</taxon>
        <taxon>Arthropoda</taxon>
        <taxon>Hexapoda</taxon>
        <taxon>Insecta</taxon>
        <taxon>Pterygota</taxon>
        <taxon>Neoptera</taxon>
        <taxon>Endopterygota</taxon>
        <taxon>Hymenoptera</taxon>
        <taxon>Apocrita</taxon>
        <taxon>Ichneumonoidea</taxon>
        <taxon>Braconidae</taxon>
        <taxon>Microgastrinae</taxon>
        <taxon>Cotesia</taxon>
    </lineage>
</organism>
<proteinExistence type="predicted"/>